<dbReference type="FunFam" id="1.10.510.10:FF:000086">
    <property type="entry name" value="Non-specific serine/threonine protein kinase"/>
    <property type="match status" value="1"/>
</dbReference>
<reference evidence="17" key="2">
    <citation type="submission" date="2025-08" db="UniProtKB">
        <authorList>
            <consortium name="Ensembl"/>
        </authorList>
    </citation>
    <scope>IDENTIFICATION</scope>
</reference>
<dbReference type="Proteomes" id="UP000007875">
    <property type="component" value="Unassembled WGS sequence"/>
</dbReference>
<evidence type="ECO:0000256" key="7">
    <source>
        <dbReference type="ARBA" id="ARBA00022679"/>
    </source>
</evidence>
<comment type="subcellular location">
    <subcellularLocation>
        <location evidence="1">Cytoplasm</location>
    </subcellularLocation>
</comment>
<feature type="domain" description="AGC-kinase C-terminal" evidence="16">
    <location>
        <begin position="362"/>
        <end position="425"/>
    </location>
</feature>
<dbReference type="Ensembl" id="ENSCSAVT00000010693.1">
    <property type="protein sequence ID" value="ENSCSAVP00000010565.1"/>
    <property type="gene ID" value="ENSCSAVG00000006212.1"/>
</dbReference>
<keyword evidence="9" id="KW-0418">Kinase</keyword>
<dbReference type="SMART" id="SM00133">
    <property type="entry name" value="S_TK_X"/>
    <property type="match status" value="1"/>
</dbReference>
<evidence type="ECO:0000256" key="9">
    <source>
        <dbReference type="ARBA" id="ARBA00022777"/>
    </source>
</evidence>
<dbReference type="Gene3D" id="1.10.510.10">
    <property type="entry name" value="Transferase(Phosphotransferase) domain 1"/>
    <property type="match status" value="2"/>
</dbReference>
<evidence type="ECO:0000256" key="2">
    <source>
        <dbReference type="ARBA" id="ARBA00009903"/>
    </source>
</evidence>
<evidence type="ECO:0000256" key="11">
    <source>
        <dbReference type="ARBA" id="ARBA00047899"/>
    </source>
</evidence>
<evidence type="ECO:0000256" key="13">
    <source>
        <dbReference type="PROSITE-ProRule" id="PRU10141"/>
    </source>
</evidence>
<dbReference type="EC" id="2.7.11.1" evidence="3"/>
<evidence type="ECO:0000313" key="17">
    <source>
        <dbReference type="Ensembl" id="ENSCSAVP00000010565.1"/>
    </source>
</evidence>
<keyword evidence="18" id="KW-1185">Reference proteome</keyword>
<comment type="catalytic activity">
    <reaction evidence="11">
        <text>L-threonyl-[protein] + ATP = O-phospho-L-threonyl-[protein] + ADP + H(+)</text>
        <dbReference type="Rhea" id="RHEA:46608"/>
        <dbReference type="Rhea" id="RHEA-COMP:11060"/>
        <dbReference type="Rhea" id="RHEA-COMP:11605"/>
        <dbReference type="ChEBI" id="CHEBI:15378"/>
        <dbReference type="ChEBI" id="CHEBI:30013"/>
        <dbReference type="ChEBI" id="CHEBI:30616"/>
        <dbReference type="ChEBI" id="CHEBI:61977"/>
        <dbReference type="ChEBI" id="CHEBI:456216"/>
        <dbReference type="EC" id="2.7.11.1"/>
    </reaction>
</comment>
<dbReference type="CDD" id="cd21780">
    <property type="entry name" value="MobB_Trc-like"/>
    <property type="match status" value="1"/>
</dbReference>
<dbReference type="InterPro" id="IPR017892">
    <property type="entry name" value="Pkinase_C"/>
</dbReference>
<keyword evidence="6" id="KW-0597">Phosphoprotein</keyword>
<dbReference type="Pfam" id="PF00433">
    <property type="entry name" value="Pkinase_C"/>
    <property type="match status" value="1"/>
</dbReference>
<evidence type="ECO:0000256" key="5">
    <source>
        <dbReference type="ARBA" id="ARBA00022527"/>
    </source>
</evidence>
<evidence type="ECO:0000259" key="16">
    <source>
        <dbReference type="PROSITE" id="PS51285"/>
    </source>
</evidence>
<dbReference type="InterPro" id="IPR008271">
    <property type="entry name" value="Ser/Thr_kinase_AS"/>
</dbReference>
<keyword evidence="10 13" id="KW-0067">ATP-binding</keyword>
<dbReference type="GO" id="GO:0106310">
    <property type="term" value="F:protein serine kinase activity"/>
    <property type="evidence" value="ECO:0007669"/>
    <property type="project" value="RHEA"/>
</dbReference>
<keyword evidence="5 14" id="KW-0723">Serine/threonine-protein kinase</keyword>
<dbReference type="PANTHER" id="PTHR22988:SF76">
    <property type="entry name" value="CHROMOSOME UNDETERMINED SCAFFOLD_135, WHOLE GENOME SHOTGUN SEQUENCE"/>
    <property type="match status" value="1"/>
</dbReference>
<feature type="binding site" evidence="13">
    <location>
        <position position="124"/>
    </location>
    <ligand>
        <name>ATP</name>
        <dbReference type="ChEBI" id="CHEBI:30616"/>
    </ligand>
</feature>
<dbReference type="CDD" id="cd05599">
    <property type="entry name" value="STKc_NDR_like"/>
    <property type="match status" value="1"/>
</dbReference>
<evidence type="ECO:0000313" key="18">
    <source>
        <dbReference type="Proteomes" id="UP000007875"/>
    </source>
</evidence>
<comment type="similarity">
    <text evidence="2">Belongs to the protein kinase superfamily. AGC Ser/Thr protein kinase family.</text>
</comment>
<dbReference type="GO" id="GO:0005737">
    <property type="term" value="C:cytoplasm"/>
    <property type="evidence" value="ECO:0007669"/>
    <property type="project" value="UniProtKB-SubCell"/>
</dbReference>
<protein>
    <recommendedName>
        <fullName evidence="3">non-specific serine/threonine protein kinase</fullName>
        <ecNumber evidence="3">2.7.11.1</ecNumber>
    </recommendedName>
</protein>
<dbReference type="GeneTree" id="ENSGT00940000153544"/>
<dbReference type="SMART" id="SM00220">
    <property type="entry name" value="S_TKc"/>
    <property type="match status" value="1"/>
</dbReference>
<accession>H2YZ04</accession>
<reference evidence="18" key="1">
    <citation type="submission" date="2003-08" db="EMBL/GenBank/DDBJ databases">
        <authorList>
            <person name="Birren B."/>
            <person name="Nusbaum C."/>
            <person name="Abebe A."/>
            <person name="Abouelleil A."/>
            <person name="Adekoya E."/>
            <person name="Ait-zahra M."/>
            <person name="Allen N."/>
            <person name="Allen T."/>
            <person name="An P."/>
            <person name="Anderson M."/>
            <person name="Anderson S."/>
            <person name="Arachchi H."/>
            <person name="Armbruster J."/>
            <person name="Bachantsang P."/>
            <person name="Baldwin J."/>
            <person name="Barry A."/>
            <person name="Bayul T."/>
            <person name="Blitshsteyn B."/>
            <person name="Bloom T."/>
            <person name="Blye J."/>
            <person name="Boguslavskiy L."/>
            <person name="Borowsky M."/>
            <person name="Boukhgalter B."/>
            <person name="Brunache A."/>
            <person name="Butler J."/>
            <person name="Calixte N."/>
            <person name="Calvo S."/>
            <person name="Camarata J."/>
            <person name="Campo K."/>
            <person name="Chang J."/>
            <person name="Cheshatsang Y."/>
            <person name="Citroen M."/>
            <person name="Collymore A."/>
            <person name="Considine T."/>
            <person name="Cook A."/>
            <person name="Cooke P."/>
            <person name="Corum B."/>
            <person name="Cuomo C."/>
            <person name="David R."/>
            <person name="Dawoe T."/>
            <person name="Degray S."/>
            <person name="Dodge S."/>
            <person name="Dooley K."/>
            <person name="Dorje P."/>
            <person name="Dorjee K."/>
            <person name="Dorris L."/>
            <person name="Duffey N."/>
            <person name="Dupes A."/>
            <person name="Elkins T."/>
            <person name="Engels R."/>
            <person name="Erickson J."/>
            <person name="Farina A."/>
            <person name="Faro S."/>
            <person name="Ferreira P."/>
            <person name="Fischer H."/>
            <person name="Fitzgerald M."/>
            <person name="Foley K."/>
            <person name="Gage D."/>
            <person name="Galagan J."/>
            <person name="Gearin G."/>
            <person name="Gnerre S."/>
            <person name="Gnirke A."/>
            <person name="Goyette A."/>
            <person name="Graham J."/>
            <person name="Grandbois E."/>
            <person name="Gyaltsen K."/>
            <person name="Hafez N."/>
            <person name="Hagopian D."/>
            <person name="Hagos B."/>
            <person name="Hall J."/>
            <person name="Hatcher B."/>
            <person name="Heller A."/>
            <person name="Higgins H."/>
            <person name="Honan T."/>
            <person name="Horn A."/>
            <person name="Houde N."/>
            <person name="Hughes L."/>
            <person name="Hulme W."/>
            <person name="Husby E."/>
            <person name="Iliev I."/>
            <person name="Jaffe D."/>
            <person name="Jones C."/>
            <person name="Kamal M."/>
            <person name="Kamat A."/>
            <person name="Kamvysselis M."/>
            <person name="Karlsson E."/>
            <person name="Kells C."/>
            <person name="Kieu A."/>
            <person name="Kisner P."/>
            <person name="Kodira C."/>
            <person name="Kulbokas E."/>
            <person name="Labutti K."/>
            <person name="Lama D."/>
            <person name="Landers T."/>
            <person name="Leger J."/>
            <person name="Levine S."/>
            <person name="Lewis D."/>
            <person name="Lewis T."/>
            <person name="Lindblad-toh K."/>
            <person name="Liu X."/>
            <person name="Lokyitsang T."/>
            <person name="Lokyitsang Y."/>
            <person name="Lucien O."/>
            <person name="Lui A."/>
            <person name="Ma L.J."/>
            <person name="Mabbitt R."/>
            <person name="Macdonald J."/>
            <person name="Maclean C."/>
            <person name="Major J."/>
            <person name="Manning J."/>
            <person name="Marabella R."/>
            <person name="Maru K."/>
            <person name="Matthews C."/>
            <person name="Mauceli E."/>
            <person name="Mccarthy M."/>
            <person name="Mcdonough S."/>
            <person name="Mcghee T."/>
            <person name="Meldrim J."/>
            <person name="Meneus L."/>
            <person name="Mesirov J."/>
            <person name="Mihalev A."/>
            <person name="Mihova T."/>
            <person name="Mikkelsen T."/>
            <person name="Mlenga V."/>
            <person name="Moru K."/>
            <person name="Mozes J."/>
            <person name="Mulrain L."/>
            <person name="Munson G."/>
            <person name="Naylor J."/>
            <person name="Newes C."/>
            <person name="Nguyen C."/>
            <person name="Nguyen N."/>
            <person name="Nguyen T."/>
            <person name="Nicol R."/>
            <person name="Nielsen C."/>
            <person name="Nizzari M."/>
            <person name="Norbu C."/>
            <person name="Norbu N."/>
            <person name="O'donnell P."/>
            <person name="Okoawo O."/>
            <person name="O'leary S."/>
            <person name="Omotosho B."/>
            <person name="O'neill K."/>
            <person name="Osman S."/>
            <person name="Parker S."/>
            <person name="Perrin D."/>
            <person name="Phunkhang P."/>
            <person name="Piqani B."/>
            <person name="Purcell S."/>
            <person name="Rachupka T."/>
            <person name="Ramasamy U."/>
            <person name="Rameau R."/>
            <person name="Ray V."/>
            <person name="Raymond C."/>
            <person name="Retta R."/>
            <person name="Richardson S."/>
            <person name="Rise C."/>
            <person name="Rodriguez J."/>
            <person name="Rogers J."/>
            <person name="Rogov P."/>
            <person name="Rutman M."/>
            <person name="Schupbach R."/>
            <person name="Seaman C."/>
            <person name="Settipalli S."/>
            <person name="Sharpe T."/>
            <person name="Sheridan J."/>
            <person name="Sherpa N."/>
            <person name="Shi J."/>
            <person name="Smirnov S."/>
            <person name="Smith C."/>
            <person name="Sougnez C."/>
            <person name="Spencer B."/>
            <person name="Stalker J."/>
            <person name="Stange-thomann N."/>
            <person name="Stavropoulos S."/>
            <person name="Stetson K."/>
            <person name="Stone C."/>
            <person name="Stone S."/>
            <person name="Stubbs M."/>
            <person name="Talamas J."/>
            <person name="Tchuinga P."/>
            <person name="Tenzing P."/>
            <person name="Tesfaye S."/>
            <person name="Theodore J."/>
            <person name="Thoulutsang Y."/>
            <person name="Topham K."/>
            <person name="Towey S."/>
            <person name="Tsamla T."/>
            <person name="Tsomo N."/>
            <person name="Vallee D."/>
            <person name="Vassiliev H."/>
            <person name="Venkataraman V."/>
            <person name="Vinson J."/>
            <person name="Vo A."/>
            <person name="Wade C."/>
            <person name="Wang S."/>
            <person name="Wangchuk T."/>
            <person name="Wangdi T."/>
            <person name="Whittaker C."/>
            <person name="Wilkinson J."/>
            <person name="Wu Y."/>
            <person name="Wyman D."/>
            <person name="Yadav S."/>
            <person name="Yang S."/>
            <person name="Yang X."/>
            <person name="Yeager S."/>
            <person name="Yee E."/>
            <person name="Young G."/>
            <person name="Zainoun J."/>
            <person name="Zembeck L."/>
            <person name="Zimmer A."/>
            <person name="Zody M."/>
            <person name="Lander E."/>
        </authorList>
    </citation>
    <scope>NUCLEOTIDE SEQUENCE [LARGE SCALE GENOMIC DNA]</scope>
</reference>
<dbReference type="InterPro" id="IPR000719">
    <property type="entry name" value="Prot_kinase_dom"/>
</dbReference>
<dbReference type="InterPro" id="IPR017441">
    <property type="entry name" value="Protein_kinase_ATP_BS"/>
</dbReference>
<dbReference type="PROSITE" id="PS00107">
    <property type="entry name" value="PROTEIN_KINASE_ATP"/>
    <property type="match status" value="1"/>
</dbReference>
<dbReference type="PANTHER" id="PTHR22988">
    <property type="entry name" value="MYOTONIC DYSTROPHY S/T KINASE-RELATED"/>
    <property type="match status" value="1"/>
</dbReference>
<dbReference type="PROSITE" id="PS50011">
    <property type="entry name" value="PROTEIN_KINASE_DOM"/>
    <property type="match status" value="1"/>
</dbReference>
<evidence type="ECO:0000259" key="15">
    <source>
        <dbReference type="PROSITE" id="PS50011"/>
    </source>
</evidence>
<dbReference type="InterPro" id="IPR011009">
    <property type="entry name" value="Kinase-like_dom_sf"/>
</dbReference>
<dbReference type="PROSITE" id="PS51285">
    <property type="entry name" value="AGC_KINASE_CTER"/>
    <property type="match status" value="1"/>
</dbReference>
<dbReference type="Pfam" id="PF00069">
    <property type="entry name" value="Pkinase"/>
    <property type="match status" value="2"/>
</dbReference>
<evidence type="ECO:0000256" key="6">
    <source>
        <dbReference type="ARBA" id="ARBA00022553"/>
    </source>
</evidence>
<keyword evidence="8 13" id="KW-0547">Nucleotide-binding</keyword>
<dbReference type="Gene3D" id="3.30.200.20">
    <property type="entry name" value="Phosphorylase Kinase, domain 1"/>
    <property type="match status" value="2"/>
</dbReference>
<evidence type="ECO:0000256" key="14">
    <source>
        <dbReference type="RuleBase" id="RU000304"/>
    </source>
</evidence>
<comment type="catalytic activity">
    <reaction evidence="12">
        <text>L-seryl-[protein] + ATP = O-phospho-L-seryl-[protein] + ADP + H(+)</text>
        <dbReference type="Rhea" id="RHEA:17989"/>
        <dbReference type="Rhea" id="RHEA-COMP:9863"/>
        <dbReference type="Rhea" id="RHEA-COMP:11604"/>
        <dbReference type="ChEBI" id="CHEBI:15378"/>
        <dbReference type="ChEBI" id="CHEBI:29999"/>
        <dbReference type="ChEBI" id="CHEBI:30616"/>
        <dbReference type="ChEBI" id="CHEBI:83421"/>
        <dbReference type="ChEBI" id="CHEBI:456216"/>
        <dbReference type="EC" id="2.7.11.1"/>
    </reaction>
</comment>
<dbReference type="PROSITE" id="PS00108">
    <property type="entry name" value="PROTEIN_KINASE_ST"/>
    <property type="match status" value="1"/>
</dbReference>
<reference evidence="17" key="3">
    <citation type="submission" date="2025-09" db="UniProtKB">
        <authorList>
            <consortium name="Ensembl"/>
        </authorList>
    </citation>
    <scope>IDENTIFICATION</scope>
</reference>
<evidence type="ECO:0000256" key="12">
    <source>
        <dbReference type="ARBA" id="ARBA00048679"/>
    </source>
</evidence>
<evidence type="ECO:0000256" key="1">
    <source>
        <dbReference type="ARBA" id="ARBA00004496"/>
    </source>
</evidence>
<name>H2YZ04_CIOSA</name>
<evidence type="ECO:0000256" key="8">
    <source>
        <dbReference type="ARBA" id="ARBA00022741"/>
    </source>
</evidence>
<dbReference type="GO" id="GO:0004674">
    <property type="term" value="F:protein serine/threonine kinase activity"/>
    <property type="evidence" value="ECO:0007669"/>
    <property type="project" value="UniProtKB-KW"/>
</dbReference>
<evidence type="ECO:0000256" key="4">
    <source>
        <dbReference type="ARBA" id="ARBA00022490"/>
    </source>
</evidence>
<evidence type="ECO:0000256" key="3">
    <source>
        <dbReference type="ARBA" id="ARBA00012513"/>
    </source>
</evidence>
<dbReference type="SUPFAM" id="SSF56112">
    <property type="entry name" value="Protein kinase-like (PK-like)"/>
    <property type="match status" value="1"/>
</dbReference>
<keyword evidence="4" id="KW-0963">Cytoplasm</keyword>
<feature type="domain" description="Protein kinase" evidence="15">
    <location>
        <begin position="46"/>
        <end position="361"/>
    </location>
</feature>
<dbReference type="InterPro" id="IPR050839">
    <property type="entry name" value="Rho-assoc_Ser/Thr_Kinase"/>
</dbReference>
<proteinExistence type="inferred from homology"/>
<evidence type="ECO:0000256" key="10">
    <source>
        <dbReference type="ARBA" id="ARBA00022840"/>
    </source>
</evidence>
<keyword evidence="7" id="KW-0808">Transferase</keyword>
<dbReference type="FunFam" id="1.10.510.10:FF:000057">
    <property type="entry name" value="Non-specific serine/threonine protein kinase"/>
    <property type="match status" value="1"/>
</dbReference>
<sequence length="427" mass="49450">LKMGDKNYSEPSLSTHTLEKVKKAKVTIETFYSNLLNQQIEREGRMQILEKSMQQEGLSVDQCEKKRVQHAQKETEFLRLKRTRLGLGDFEMLKVIGRGAFGEVAHVRAERDILVEAENPWVVKMFYSFQDTYNLYLIMEFLPGGDMMTLLIFNSKTDTLTEEQTQFYMAESVLAINSIHELGFIHRDIKPDNLLIDARGHVKLSDFGLCTGLKKAHSTDYYRDLTQAQPIDFTTRPLNANDSRRKAETWKSKRRKLAYSTVGTPDYIAPEVFQQSGYNLSCDWWSLGVIMYESLIGYPPFCSESPQETYRKVMNWRNTLVFPDEVPISDIARNLILSLCTDPDKRLGFPEVESLKEHAFFKGVDWIHIRDRPAAITMAIKSLTDTSNFDEFPDADLKLDQIDENKDWVFINYTYKRFEGLTQRGSM</sequence>
<organism evidence="17 18">
    <name type="scientific">Ciona savignyi</name>
    <name type="common">Pacific transparent sea squirt</name>
    <dbReference type="NCBI Taxonomy" id="51511"/>
    <lineage>
        <taxon>Eukaryota</taxon>
        <taxon>Metazoa</taxon>
        <taxon>Chordata</taxon>
        <taxon>Tunicata</taxon>
        <taxon>Ascidiacea</taxon>
        <taxon>Phlebobranchia</taxon>
        <taxon>Cionidae</taxon>
        <taxon>Ciona</taxon>
    </lineage>
</organism>
<dbReference type="GO" id="GO:0005524">
    <property type="term" value="F:ATP binding"/>
    <property type="evidence" value="ECO:0007669"/>
    <property type="project" value="UniProtKB-UniRule"/>
</dbReference>
<dbReference type="AlphaFoldDB" id="H2YZ04"/>
<dbReference type="InterPro" id="IPR000961">
    <property type="entry name" value="AGC-kinase_C"/>
</dbReference>